<dbReference type="InterPro" id="IPR051407">
    <property type="entry name" value="Bact_OM_lipoprot/Surf_antigen"/>
</dbReference>
<evidence type="ECO:0000259" key="4">
    <source>
        <dbReference type="Pfam" id="PF05433"/>
    </source>
</evidence>
<reference evidence="5 6" key="1">
    <citation type="submission" date="2016-04" db="EMBL/GenBank/DDBJ databases">
        <title>Draft genome sequence of Janthinobacterium psychrotolerans sp. nov., isolated from freshwater sediments in Denmark.</title>
        <authorList>
            <person name="Gong X."/>
            <person name="Skrivergaard S."/>
            <person name="Korsgaard B.S."/>
            <person name="Schreiber L."/>
            <person name="Marshall I.P."/>
            <person name="Finster K."/>
            <person name="Schramm A."/>
        </authorList>
    </citation>
    <scope>NUCLEOTIDE SEQUENCE [LARGE SCALE GENOMIC DNA]</scope>
    <source>
        <strain evidence="5 6">S3-2</strain>
    </source>
</reference>
<organism evidence="5 6">
    <name type="scientific">Janthinobacterium psychrotolerans</name>
    <dbReference type="NCBI Taxonomy" id="1747903"/>
    <lineage>
        <taxon>Bacteria</taxon>
        <taxon>Pseudomonadati</taxon>
        <taxon>Pseudomonadota</taxon>
        <taxon>Betaproteobacteria</taxon>
        <taxon>Burkholderiales</taxon>
        <taxon>Oxalobacteraceae</taxon>
        <taxon>Janthinobacterium</taxon>
    </lineage>
</organism>
<dbReference type="STRING" id="1747903.ASR47_1009141"/>
<dbReference type="Pfam" id="PF05433">
    <property type="entry name" value="Rick_17kDa_Anti"/>
    <property type="match status" value="1"/>
</dbReference>
<keyword evidence="3" id="KW-0732">Signal</keyword>
<evidence type="ECO:0000313" key="6">
    <source>
        <dbReference type="Proteomes" id="UP000092713"/>
    </source>
</evidence>
<gene>
    <name evidence="5" type="ORF">ASR47_1009141</name>
</gene>
<comment type="subcellular location">
    <subcellularLocation>
        <location evidence="1">Membrane</location>
    </subcellularLocation>
</comment>
<dbReference type="EMBL" id="LOCQ01000054">
    <property type="protein sequence ID" value="OBV39326.1"/>
    <property type="molecule type" value="Genomic_DNA"/>
</dbReference>
<feature type="signal peptide" evidence="3">
    <location>
        <begin position="1"/>
        <end position="22"/>
    </location>
</feature>
<name>A0A1A7C069_9BURK</name>
<comment type="caution">
    <text evidence="5">The sequence shown here is derived from an EMBL/GenBank/DDBJ whole genome shotgun (WGS) entry which is preliminary data.</text>
</comment>
<evidence type="ECO:0000256" key="3">
    <source>
        <dbReference type="SAM" id="SignalP"/>
    </source>
</evidence>
<dbReference type="GO" id="GO:0019867">
    <property type="term" value="C:outer membrane"/>
    <property type="evidence" value="ECO:0007669"/>
    <property type="project" value="InterPro"/>
</dbReference>
<dbReference type="OrthoDB" id="8908469at2"/>
<feature type="chain" id="PRO_5008355610" evidence="3">
    <location>
        <begin position="23"/>
        <end position="208"/>
    </location>
</feature>
<dbReference type="RefSeq" id="WP_065308087.1">
    <property type="nucleotide sequence ID" value="NZ_LOCQ01000054.1"/>
</dbReference>
<keyword evidence="5" id="KW-0449">Lipoprotein</keyword>
<feature type="domain" description="Glycine zipper 2TM" evidence="4">
    <location>
        <begin position="121"/>
        <end position="160"/>
    </location>
</feature>
<dbReference type="Proteomes" id="UP000092713">
    <property type="component" value="Unassembled WGS sequence"/>
</dbReference>
<accession>A0A1A7C069</accession>
<keyword evidence="6" id="KW-1185">Reference proteome</keyword>
<dbReference type="AlphaFoldDB" id="A0A1A7C069"/>
<dbReference type="PANTHER" id="PTHR35603:SF2">
    <property type="entry name" value="OUTER MEMBRANE LIPOPROTEIN"/>
    <property type="match status" value="1"/>
</dbReference>
<keyword evidence="2" id="KW-0472">Membrane</keyword>
<dbReference type="InterPro" id="IPR008816">
    <property type="entry name" value="Gly_zipper_2TM_dom"/>
</dbReference>
<evidence type="ECO:0000313" key="5">
    <source>
        <dbReference type="EMBL" id="OBV39326.1"/>
    </source>
</evidence>
<evidence type="ECO:0000256" key="2">
    <source>
        <dbReference type="ARBA" id="ARBA00023136"/>
    </source>
</evidence>
<evidence type="ECO:0000256" key="1">
    <source>
        <dbReference type="ARBA" id="ARBA00004370"/>
    </source>
</evidence>
<dbReference type="PATRIC" id="fig|1747903.4.peg.2910"/>
<sequence>MIRRPIIITLALAGLFSTPAFAQNNLSPKAQYAYDSKQANTRYADDKKLCAEETSSKARMQCLRDAKSEYDQAIINAKAAQKAGNSYASQPAKQQQQICADCGKVLSVNVTEKAGEGGALGMIGGGVAGALLGRQVGSGRGKDLATLAGAAGGAYAGKQVEGHVKNSKVWTVTVQYETGARADFAFDQDPGLQSGDLVRNSGNGITRR</sequence>
<protein>
    <submittedName>
        <fullName evidence="5">Outer membrane lipoprotein SlyB</fullName>
    </submittedName>
</protein>
<proteinExistence type="predicted"/>
<dbReference type="PANTHER" id="PTHR35603">
    <property type="match status" value="1"/>
</dbReference>